<dbReference type="PROSITE" id="PS51257">
    <property type="entry name" value="PROKAR_LIPOPROTEIN"/>
    <property type="match status" value="1"/>
</dbReference>
<evidence type="ECO:0000256" key="4">
    <source>
        <dbReference type="ARBA" id="ARBA00023136"/>
    </source>
</evidence>
<feature type="domain" description="RagB/SusD" evidence="6">
    <location>
        <begin position="384"/>
        <end position="535"/>
    </location>
</feature>
<sequence length="539" mass="59724">MNLNKKNITKCLAFISLSLSVVFQSCDIDLEENAATNNAVIKPYEIQEDLEYGVTGIYGQLRQAAWMTTFYVNAWSGDDITTHKASNKADFREYDQRAVSNGNSRTATNWRGVYSMIRAANTVLASSESLTLEDKTLQDQLLGETYFLRGTLFFHLTRIHGRIPLTLDVSTPDPELTLATQQQVYEQIESDLLTAEGMLPGKTDLGAVKPNSGSARALLARLYLDWAGFQGGDVTKYADAASSAKQVIDNKATHGFELVDDFDDIFKSNNRFNSEGVWSIAYCSSCGLANRKYGKLGLPGDFAGWQETFAEIRFFEDFPDSPRKDATYHSEIPVNVEIVDGSEKITVTSDPSSADKMIPWTEFKDQQNPLFKKIVGPWEDNIFGVFETDRNDFYMRYAEVLLIYAEASGRSGNVTADSWEALNMIRRRAEGLPYATPNAGVDLTSGDIAELAFTERKWEFAGEFLRWYDLVRMERVSDALSNRAPQSSIGTIYDTDGNPTATPITTASNPVLGSLGTDNYFVGIPAGEIAKHPALGATD</sequence>
<reference evidence="8 9" key="1">
    <citation type="submission" date="2020-03" db="EMBL/GenBank/DDBJ databases">
        <title>Genomic Encyclopedia of Type Strains, Phase IV (KMG-IV): sequencing the most valuable type-strain genomes for metagenomic binning, comparative biology and taxonomic classification.</title>
        <authorList>
            <person name="Goeker M."/>
        </authorList>
    </citation>
    <scope>NUCLEOTIDE SEQUENCE [LARGE SCALE GENOMIC DNA]</scope>
    <source>
        <strain evidence="8 9">DSM 101599</strain>
    </source>
</reference>
<dbReference type="InterPro" id="IPR033985">
    <property type="entry name" value="SusD-like_N"/>
</dbReference>
<name>A0ABX0UG63_9FLAO</name>
<evidence type="ECO:0000313" key="8">
    <source>
        <dbReference type="EMBL" id="NIJ46521.1"/>
    </source>
</evidence>
<comment type="similarity">
    <text evidence="2">Belongs to the SusD family.</text>
</comment>
<keyword evidence="4" id="KW-0472">Membrane</keyword>
<protein>
    <recommendedName>
        <fullName evidence="10">Starch-binding associating with outer membrane</fullName>
    </recommendedName>
</protein>
<evidence type="ECO:0000259" key="6">
    <source>
        <dbReference type="Pfam" id="PF07980"/>
    </source>
</evidence>
<dbReference type="CDD" id="cd08977">
    <property type="entry name" value="SusD"/>
    <property type="match status" value="1"/>
</dbReference>
<dbReference type="SUPFAM" id="SSF48452">
    <property type="entry name" value="TPR-like"/>
    <property type="match status" value="1"/>
</dbReference>
<keyword evidence="3" id="KW-0732">Signal</keyword>
<gene>
    <name evidence="8" type="ORF">FHR24_003009</name>
</gene>
<dbReference type="Pfam" id="PF14322">
    <property type="entry name" value="SusD-like_3"/>
    <property type="match status" value="1"/>
</dbReference>
<evidence type="ECO:0000256" key="1">
    <source>
        <dbReference type="ARBA" id="ARBA00004442"/>
    </source>
</evidence>
<evidence type="ECO:0008006" key="10">
    <source>
        <dbReference type="Google" id="ProtNLM"/>
    </source>
</evidence>
<dbReference type="Gene3D" id="1.25.40.390">
    <property type="match status" value="1"/>
</dbReference>
<comment type="subcellular location">
    <subcellularLocation>
        <location evidence="1">Cell outer membrane</location>
    </subcellularLocation>
</comment>
<dbReference type="InterPro" id="IPR011990">
    <property type="entry name" value="TPR-like_helical_dom_sf"/>
</dbReference>
<evidence type="ECO:0000256" key="5">
    <source>
        <dbReference type="ARBA" id="ARBA00023237"/>
    </source>
</evidence>
<evidence type="ECO:0000313" key="9">
    <source>
        <dbReference type="Proteomes" id="UP000745859"/>
    </source>
</evidence>
<evidence type="ECO:0000256" key="2">
    <source>
        <dbReference type="ARBA" id="ARBA00006275"/>
    </source>
</evidence>
<proteinExistence type="inferred from homology"/>
<evidence type="ECO:0000256" key="3">
    <source>
        <dbReference type="ARBA" id="ARBA00022729"/>
    </source>
</evidence>
<keyword evidence="5" id="KW-0998">Cell outer membrane</keyword>
<evidence type="ECO:0000259" key="7">
    <source>
        <dbReference type="Pfam" id="PF14322"/>
    </source>
</evidence>
<feature type="domain" description="SusD-like N-terminal" evidence="7">
    <location>
        <begin position="45"/>
        <end position="224"/>
    </location>
</feature>
<organism evidence="8 9">
    <name type="scientific">Wenyingzhuangia heitensis</name>
    <dbReference type="NCBI Taxonomy" id="1487859"/>
    <lineage>
        <taxon>Bacteria</taxon>
        <taxon>Pseudomonadati</taxon>
        <taxon>Bacteroidota</taxon>
        <taxon>Flavobacteriia</taxon>
        <taxon>Flavobacteriales</taxon>
        <taxon>Flavobacteriaceae</taxon>
        <taxon>Wenyingzhuangia</taxon>
    </lineage>
</organism>
<comment type="caution">
    <text evidence="8">The sequence shown here is derived from an EMBL/GenBank/DDBJ whole genome shotgun (WGS) entry which is preliminary data.</text>
</comment>
<dbReference type="EMBL" id="JAASQL010000007">
    <property type="protein sequence ID" value="NIJ46521.1"/>
    <property type="molecule type" value="Genomic_DNA"/>
</dbReference>
<dbReference type="RefSeq" id="WP_167190781.1">
    <property type="nucleotide sequence ID" value="NZ_JAASQL010000007.1"/>
</dbReference>
<dbReference type="Proteomes" id="UP000745859">
    <property type="component" value="Unassembled WGS sequence"/>
</dbReference>
<accession>A0ABX0UG63</accession>
<keyword evidence="9" id="KW-1185">Reference proteome</keyword>
<dbReference type="Pfam" id="PF07980">
    <property type="entry name" value="SusD_RagB"/>
    <property type="match status" value="1"/>
</dbReference>
<dbReference type="InterPro" id="IPR012944">
    <property type="entry name" value="SusD_RagB_dom"/>
</dbReference>